<reference evidence="1" key="1">
    <citation type="journal article" date="2014" name="Genome Biol. Evol.">
        <title>Pangenome evidence for extensive interdomain horizontal transfer affecting lineage core and shell genes in uncultured planktonic thaumarchaeota and euryarchaeota.</title>
        <authorList>
            <person name="Deschamps P."/>
            <person name="Zivanovic Y."/>
            <person name="Moreira D."/>
            <person name="Rodriguez-Valera F."/>
            <person name="Lopez-Garcia P."/>
        </authorList>
    </citation>
    <scope>NUCLEOTIDE SEQUENCE</scope>
</reference>
<evidence type="ECO:0000313" key="1">
    <source>
        <dbReference type="EMBL" id="AIF12950.1"/>
    </source>
</evidence>
<sequence length="1217" mass="128852">MRVMRNESNMKLISALLMVLLMVMASAVSPLTAYEGDQVLAGTEAAASGRVTGNEAISVSNVTGFYGTGMYASGSTVWANISATNLDPNTNYTLEWGGTNPGYWGLPYGSPSSVNFTNVTSYTTSHSWPTTNSTNGTQQVLWDAGWRIHANLYAQNSSGGSTLLTSAQSSAFAVGTSGVVSVSTGGVSLYRTGSYISGTVHANNFYSGIVKTLLYEWFNESGNRISSNGLNFTSTYQSVTVPLPSSASNTPGNYNLTVSVYQLGYVFSQVSTIVTVVSVGTGNEGVWPSGPYSSYSMGSTVWANITAVNLDPNTNYTLEWGPANPASGWGIVYGWTNTVNITGVTSYTATQSWLTSNNSTGNQTNGSQVLWPDSWRIHAYLYGSNNSANLLLAENETTTFAVGTDGVALAYIYGSTFVVGSSVGAYVYATACFYDIENRLEYEWHHPNGSVFSSGGQNFTGASNSFWANLPTSASNTPGYYTLTAKLYQMGVLIAQHSSSVQVVPVPGSGNEIISVTVQQGSYTVGDTVTANISVSNLDPNTNYTLEWEPIYSWGGDAYYGASSTNIGGVSSYSTTYSWPTGNLVNGTAIWLGDWMIRAELSSSVTSLATGYSSNFTVSNPTSILSVDVNGYGAVGTTATTTLYAWNMTVGGTYWANLTITDSSGSFVDFKDFYWNATQSSSSWTHSWYGLSPGYYCVDAFVVGATWSTLVSDSDCFQMTAPPSPIQIQVNAYGAAGTTATSILNAWNATVGETYWAVVNLTHLNGTIIQQKTFNWNATQNSSWTHYWYGLSPGYYCVQAYVESFNSTSAASDYDCFQMTAPPTYPPQITVYAWANNSNGSADATISAWSGASSTLYYVNWSLTDANGLLEDYGDMQYAGGSNSSWGGYWNGLAAGYHCLEAAIYYLNGTFIDGDTNCFYAVNLTPTGYVNISLPGYSYTANAPFVVDVYAWYLNPAIYYQITWEINSGSATLLTGSDNFTGSTYIYMPQTAPGLSQGTYWISASLWTPNNWNSNGTLVDSYNFTFSVAGGGLPGCMDPAATNYDVNATVDDGSCTYPPPPSNNAPVCSIYVGSTTSTPVAVNLSYTTLIELTAGLHYVMASCSDADGDSIIVTMTNSSMSVSMSGIGNATVGSWVIIPAGFTGSVTLSVSWTDGTSLGSTVLTIQLLGGGSSSGGGGSSGGNSSGGTGGALPGFTSLLTITSMVGIALLRPRKRDE</sequence>
<name>A0A075HCN8_9EURY</name>
<proteinExistence type="predicted"/>
<accession>A0A075HCN8</accession>
<dbReference type="AlphaFoldDB" id="A0A075HCN8"/>
<protein>
    <submittedName>
        <fullName evidence="1">Uncharacterized protein</fullName>
    </submittedName>
</protein>
<organism evidence="1">
    <name type="scientific">uncultured marine group II/III euryarchaeote KM3_57_F04</name>
    <dbReference type="NCBI Taxonomy" id="1456465"/>
    <lineage>
        <taxon>Archaea</taxon>
        <taxon>Methanobacteriati</taxon>
        <taxon>Methanobacteriota</taxon>
        <taxon>environmental samples</taxon>
    </lineage>
</organism>
<dbReference type="EMBL" id="KF900959">
    <property type="protein sequence ID" value="AIF12950.1"/>
    <property type="molecule type" value="Genomic_DNA"/>
</dbReference>